<gene>
    <name evidence="4" type="ORF">H4R26_004975</name>
</gene>
<dbReference type="EMBL" id="JANBQF010000666">
    <property type="protein sequence ID" value="KAJ1999648.1"/>
    <property type="molecule type" value="Genomic_DNA"/>
</dbReference>
<dbReference type="Pfam" id="PF13855">
    <property type="entry name" value="LRR_8"/>
    <property type="match status" value="1"/>
</dbReference>
<dbReference type="SMART" id="SM00369">
    <property type="entry name" value="LRR_TYP"/>
    <property type="match status" value="2"/>
</dbReference>
<dbReference type="Proteomes" id="UP001150907">
    <property type="component" value="Unassembled WGS sequence"/>
</dbReference>
<evidence type="ECO:0000256" key="3">
    <source>
        <dbReference type="SAM" id="MobiDB-lite"/>
    </source>
</evidence>
<dbReference type="PROSITE" id="PS51450">
    <property type="entry name" value="LRR"/>
    <property type="match status" value="2"/>
</dbReference>
<accession>A0A9W8EHM7</accession>
<comment type="caution">
    <text evidence="4">The sequence shown here is derived from an EMBL/GenBank/DDBJ whole genome shotgun (WGS) entry which is preliminary data.</text>
</comment>
<keyword evidence="5" id="KW-1185">Reference proteome</keyword>
<dbReference type="OrthoDB" id="660555at2759"/>
<name>A0A9W8EHM7_9FUNG</name>
<dbReference type="InterPro" id="IPR003591">
    <property type="entry name" value="Leu-rich_rpt_typical-subtyp"/>
</dbReference>
<reference evidence="4" key="1">
    <citation type="submission" date="2022-07" db="EMBL/GenBank/DDBJ databases">
        <title>Phylogenomic reconstructions and comparative analyses of Kickxellomycotina fungi.</title>
        <authorList>
            <person name="Reynolds N.K."/>
            <person name="Stajich J.E."/>
            <person name="Barry K."/>
            <person name="Grigoriev I.V."/>
            <person name="Crous P."/>
            <person name="Smith M.E."/>
        </authorList>
    </citation>
    <scope>NUCLEOTIDE SEQUENCE</scope>
    <source>
        <strain evidence="4">IMI 214461</strain>
    </source>
</reference>
<dbReference type="InterPro" id="IPR032675">
    <property type="entry name" value="LRR_dom_sf"/>
</dbReference>
<evidence type="ECO:0000313" key="5">
    <source>
        <dbReference type="Proteomes" id="UP001150907"/>
    </source>
</evidence>
<organism evidence="4 5">
    <name type="scientific">Coemansia thaxteri</name>
    <dbReference type="NCBI Taxonomy" id="2663907"/>
    <lineage>
        <taxon>Eukaryota</taxon>
        <taxon>Fungi</taxon>
        <taxon>Fungi incertae sedis</taxon>
        <taxon>Zoopagomycota</taxon>
        <taxon>Kickxellomycotina</taxon>
        <taxon>Kickxellomycetes</taxon>
        <taxon>Kickxellales</taxon>
        <taxon>Kickxellaceae</taxon>
        <taxon>Coemansia</taxon>
    </lineage>
</organism>
<protein>
    <submittedName>
        <fullName evidence="4">Uncharacterized protein</fullName>
    </submittedName>
</protein>
<feature type="region of interest" description="Disordered" evidence="3">
    <location>
        <begin position="1"/>
        <end position="98"/>
    </location>
</feature>
<evidence type="ECO:0000256" key="1">
    <source>
        <dbReference type="ARBA" id="ARBA00022614"/>
    </source>
</evidence>
<dbReference type="InterPro" id="IPR050216">
    <property type="entry name" value="LRR_domain-containing"/>
</dbReference>
<dbReference type="Gene3D" id="3.80.10.10">
    <property type="entry name" value="Ribonuclease Inhibitor"/>
    <property type="match status" value="1"/>
</dbReference>
<keyword evidence="2" id="KW-0677">Repeat</keyword>
<dbReference type="SUPFAM" id="SSF52058">
    <property type="entry name" value="L domain-like"/>
    <property type="match status" value="1"/>
</dbReference>
<evidence type="ECO:0000313" key="4">
    <source>
        <dbReference type="EMBL" id="KAJ1999648.1"/>
    </source>
</evidence>
<evidence type="ECO:0000256" key="2">
    <source>
        <dbReference type="ARBA" id="ARBA00022737"/>
    </source>
</evidence>
<dbReference type="PANTHER" id="PTHR48051:SF1">
    <property type="entry name" value="RAS SUPPRESSOR PROTEIN 1"/>
    <property type="match status" value="1"/>
</dbReference>
<dbReference type="AlphaFoldDB" id="A0A9W8EHM7"/>
<sequence length="422" mass="46337">MSFPADQPLTPTRAGARPQPLSSRTASMSGAYPQHSPDAQHQLPRAHSLHSPVMSSSGYHAAVTPRSAAGSPPGSYHFSPRRKRQSMGDHSPATPQRMRRRLFFGDSSETGAPEDQERRRAVVREAGESALAIIREAVEVGDTHIDLSDLQLDSVPDELAELKHLVSLAPSHTMVTSLQLVLSSNSLSHFPLAICELTNLTTLIISNNRILHLPPEISNLVNLRELSLAHNKLRQLPVEISTLSRLETLSLFPNPFLEPASTDSPASAHELALRSYLSARCRSSTLSHVRPFRMVLTNAGVPRLADFAARCSPRSQLCAHKHLLAQCLELPRPALGRIVGPALEPNDCSVLSALRSQHLHLPTSAHRCANCKQWFLLPPVEIVVWTNLPLVKRQVPLKVRLCCRNCIYSQKVGDLLTTTCTC</sequence>
<proteinExistence type="predicted"/>
<dbReference type="GO" id="GO:0005737">
    <property type="term" value="C:cytoplasm"/>
    <property type="evidence" value="ECO:0007669"/>
    <property type="project" value="TreeGrafter"/>
</dbReference>
<dbReference type="PANTHER" id="PTHR48051">
    <property type="match status" value="1"/>
</dbReference>
<dbReference type="InterPro" id="IPR001611">
    <property type="entry name" value="Leu-rich_rpt"/>
</dbReference>
<keyword evidence="1" id="KW-0433">Leucine-rich repeat</keyword>